<comment type="caution">
    <text evidence="2">The sequence shown here is derived from an EMBL/GenBank/DDBJ whole genome shotgun (WGS) entry which is preliminary data.</text>
</comment>
<evidence type="ECO:0000256" key="1">
    <source>
        <dbReference type="SAM" id="MobiDB-lite"/>
    </source>
</evidence>
<gene>
    <name evidence="2" type="ORF">NDU88_001738</name>
</gene>
<protein>
    <submittedName>
        <fullName evidence="2">Uncharacterized protein</fullName>
    </submittedName>
</protein>
<organism evidence="2 3">
    <name type="scientific">Pleurodeles waltl</name>
    <name type="common">Iberian ribbed newt</name>
    <dbReference type="NCBI Taxonomy" id="8319"/>
    <lineage>
        <taxon>Eukaryota</taxon>
        <taxon>Metazoa</taxon>
        <taxon>Chordata</taxon>
        <taxon>Craniata</taxon>
        <taxon>Vertebrata</taxon>
        <taxon>Euteleostomi</taxon>
        <taxon>Amphibia</taxon>
        <taxon>Batrachia</taxon>
        <taxon>Caudata</taxon>
        <taxon>Salamandroidea</taxon>
        <taxon>Salamandridae</taxon>
        <taxon>Pleurodelinae</taxon>
        <taxon>Pleurodeles</taxon>
    </lineage>
</organism>
<feature type="region of interest" description="Disordered" evidence="1">
    <location>
        <begin position="78"/>
        <end position="113"/>
    </location>
</feature>
<proteinExistence type="predicted"/>
<evidence type="ECO:0000313" key="3">
    <source>
        <dbReference type="Proteomes" id="UP001066276"/>
    </source>
</evidence>
<reference evidence="2" key="1">
    <citation type="journal article" date="2022" name="bioRxiv">
        <title>Sequencing and chromosome-scale assembly of the giantPleurodeles waltlgenome.</title>
        <authorList>
            <person name="Brown T."/>
            <person name="Elewa A."/>
            <person name="Iarovenko S."/>
            <person name="Subramanian E."/>
            <person name="Araus A.J."/>
            <person name="Petzold A."/>
            <person name="Susuki M."/>
            <person name="Suzuki K.-i.T."/>
            <person name="Hayashi T."/>
            <person name="Toyoda A."/>
            <person name="Oliveira C."/>
            <person name="Osipova E."/>
            <person name="Leigh N.D."/>
            <person name="Simon A."/>
            <person name="Yun M.H."/>
        </authorList>
    </citation>
    <scope>NUCLEOTIDE SEQUENCE</scope>
    <source>
        <strain evidence="2">20211129_DDA</strain>
        <tissue evidence="2">Liver</tissue>
    </source>
</reference>
<dbReference type="Proteomes" id="UP001066276">
    <property type="component" value="Chromosome 3_1"/>
</dbReference>
<accession>A0AAV7U7A5</accession>
<evidence type="ECO:0000313" key="2">
    <source>
        <dbReference type="EMBL" id="KAJ1184942.1"/>
    </source>
</evidence>
<sequence length="156" mass="16568">MLPLRPRRGNPLRSGTFLSQTSAYLIHGARGAGRILLAGVAVFKPAGGLGCQSPAQAIPASSVAARFAEAAPTAPILRSWGAQSRPRCTPGRTQQPRSRRPRQQASPKPRVWQDATGRSAILILSLRSRSASAARSVVMPASAGSRVFRSPWEHLG</sequence>
<dbReference type="AlphaFoldDB" id="A0AAV7U7A5"/>
<dbReference type="EMBL" id="JANPWB010000005">
    <property type="protein sequence ID" value="KAJ1184942.1"/>
    <property type="molecule type" value="Genomic_DNA"/>
</dbReference>
<name>A0AAV7U7A5_PLEWA</name>
<keyword evidence="3" id="KW-1185">Reference proteome</keyword>